<feature type="transmembrane region" description="Helical" evidence="8">
    <location>
        <begin position="149"/>
        <end position="170"/>
    </location>
</feature>
<protein>
    <submittedName>
        <fullName evidence="9">Accessory regulator AgrB</fullName>
    </submittedName>
</protein>
<evidence type="ECO:0000256" key="8">
    <source>
        <dbReference type="SAM" id="Phobius"/>
    </source>
</evidence>
<evidence type="ECO:0000256" key="6">
    <source>
        <dbReference type="ARBA" id="ARBA00022989"/>
    </source>
</evidence>
<evidence type="ECO:0000256" key="2">
    <source>
        <dbReference type="ARBA" id="ARBA00022654"/>
    </source>
</evidence>
<evidence type="ECO:0000256" key="5">
    <source>
        <dbReference type="ARBA" id="ARBA00022801"/>
    </source>
</evidence>
<feature type="transmembrane region" description="Helical" evidence="8">
    <location>
        <begin position="176"/>
        <end position="197"/>
    </location>
</feature>
<keyword evidence="4 8" id="KW-0812">Transmembrane</keyword>
<reference evidence="9" key="1">
    <citation type="submission" date="2019-12" db="EMBL/GenBank/DDBJ databases">
        <title>Microbes associate with the intestines of laboratory mice.</title>
        <authorList>
            <person name="Navarre W."/>
            <person name="Wong E."/>
        </authorList>
    </citation>
    <scope>NUCLEOTIDE SEQUENCE</scope>
    <source>
        <strain evidence="9">NM79_F5</strain>
    </source>
</reference>
<evidence type="ECO:0000313" key="10">
    <source>
        <dbReference type="Proteomes" id="UP000656077"/>
    </source>
</evidence>
<keyword evidence="5" id="KW-0378">Hydrolase</keyword>
<keyword evidence="3" id="KW-0645">Protease</keyword>
<dbReference type="EMBL" id="WSRQ01000013">
    <property type="protein sequence ID" value="MVX64081.1"/>
    <property type="molecule type" value="Genomic_DNA"/>
</dbReference>
<organism evidence="9 10">
    <name type="scientific">Clostridium chromiireducens</name>
    <dbReference type="NCBI Taxonomy" id="225345"/>
    <lineage>
        <taxon>Bacteria</taxon>
        <taxon>Bacillati</taxon>
        <taxon>Bacillota</taxon>
        <taxon>Clostridia</taxon>
        <taxon>Eubacteriales</taxon>
        <taxon>Clostridiaceae</taxon>
        <taxon>Clostridium</taxon>
    </lineage>
</organism>
<gene>
    <name evidence="9" type="ORF">GKZ28_10310</name>
</gene>
<dbReference type="SMART" id="SM00793">
    <property type="entry name" value="AgrB"/>
    <property type="match status" value="1"/>
</dbReference>
<sequence length="210" mass="23748">MLRIESICENISNYIANELKFDNNKRDIINYGIFALMQMGICIGLVIIFGIILNVLIEALIISFTISILRKSSGGVHASSPRRCAIIGTVSSIGMGLIAKYMNLNLNLTIMSGGFIFIWSYYIIYKLAPVDSKSKPIKSSKKRGRLKKNSIVILSVYLIIILVEITYFYFTEESKILVYSLCIYMGVLWQVCSLTKYGHQVMAKLNKLFK</sequence>
<evidence type="ECO:0000256" key="3">
    <source>
        <dbReference type="ARBA" id="ARBA00022670"/>
    </source>
</evidence>
<evidence type="ECO:0000256" key="4">
    <source>
        <dbReference type="ARBA" id="ARBA00022692"/>
    </source>
</evidence>
<dbReference type="GO" id="GO:0009372">
    <property type="term" value="P:quorum sensing"/>
    <property type="evidence" value="ECO:0007669"/>
    <property type="project" value="UniProtKB-KW"/>
</dbReference>
<keyword evidence="7 8" id="KW-0472">Membrane</keyword>
<dbReference type="Proteomes" id="UP000656077">
    <property type="component" value="Unassembled WGS sequence"/>
</dbReference>
<dbReference type="GO" id="GO:0016020">
    <property type="term" value="C:membrane"/>
    <property type="evidence" value="ECO:0007669"/>
    <property type="project" value="InterPro"/>
</dbReference>
<proteinExistence type="predicted"/>
<dbReference type="GO" id="GO:0006508">
    <property type="term" value="P:proteolysis"/>
    <property type="evidence" value="ECO:0007669"/>
    <property type="project" value="UniProtKB-KW"/>
</dbReference>
<evidence type="ECO:0000256" key="7">
    <source>
        <dbReference type="ARBA" id="ARBA00023136"/>
    </source>
</evidence>
<feature type="transmembrane region" description="Helical" evidence="8">
    <location>
        <begin position="108"/>
        <end position="128"/>
    </location>
</feature>
<keyword evidence="2" id="KW-0673">Quorum sensing</keyword>
<dbReference type="Pfam" id="PF04647">
    <property type="entry name" value="AgrB"/>
    <property type="match status" value="1"/>
</dbReference>
<evidence type="ECO:0000256" key="1">
    <source>
        <dbReference type="ARBA" id="ARBA00022475"/>
    </source>
</evidence>
<dbReference type="RefSeq" id="WP_160359110.1">
    <property type="nucleotide sequence ID" value="NZ_WSRQ01000013.1"/>
</dbReference>
<dbReference type="GO" id="GO:0008233">
    <property type="term" value="F:peptidase activity"/>
    <property type="evidence" value="ECO:0007669"/>
    <property type="project" value="UniProtKB-KW"/>
</dbReference>
<dbReference type="AlphaFoldDB" id="A0A964RLX7"/>
<accession>A0A964RLX7</accession>
<name>A0A964RLX7_9CLOT</name>
<keyword evidence="1" id="KW-1003">Cell membrane</keyword>
<keyword evidence="6 8" id="KW-1133">Transmembrane helix</keyword>
<comment type="caution">
    <text evidence="9">The sequence shown here is derived from an EMBL/GenBank/DDBJ whole genome shotgun (WGS) entry which is preliminary data.</text>
</comment>
<feature type="transmembrane region" description="Helical" evidence="8">
    <location>
        <begin position="31"/>
        <end position="64"/>
    </location>
</feature>
<evidence type="ECO:0000313" key="9">
    <source>
        <dbReference type="EMBL" id="MVX64081.1"/>
    </source>
</evidence>
<dbReference type="InterPro" id="IPR006741">
    <property type="entry name" value="AgrB"/>
</dbReference>